<gene>
    <name evidence="2" type="ORF">FHX50_001887</name>
</gene>
<dbReference type="AlphaFoldDB" id="A0A839QXN1"/>
<dbReference type="PANTHER" id="PTHR10683:SF40">
    <property type="entry name" value="FRUCTOSE-6-PHOSPHATE ALDOLASE 1-RELATED"/>
    <property type="match status" value="1"/>
</dbReference>
<accession>A0A839QXN1</accession>
<comment type="caution">
    <text evidence="2">The sequence shown here is derived from an EMBL/GenBank/DDBJ whole genome shotgun (WGS) entry which is preliminary data.</text>
</comment>
<reference evidence="2 3" key="1">
    <citation type="submission" date="2020-08" db="EMBL/GenBank/DDBJ databases">
        <title>Sequencing the genomes of 1000 actinobacteria strains.</title>
        <authorList>
            <person name="Klenk H.-P."/>
        </authorList>
    </citation>
    <scope>NUCLEOTIDE SEQUENCE [LARGE SCALE GENOMIC DNA]</scope>
    <source>
        <strain evidence="2 3">DSM 23040</strain>
    </source>
</reference>
<proteinExistence type="predicted"/>
<dbReference type="PANTHER" id="PTHR10683">
    <property type="entry name" value="TRANSALDOLASE"/>
    <property type="match status" value="1"/>
</dbReference>
<dbReference type="InterPro" id="IPR001585">
    <property type="entry name" value="TAL/FSA"/>
</dbReference>
<evidence type="ECO:0000313" key="3">
    <source>
        <dbReference type="Proteomes" id="UP000568050"/>
    </source>
</evidence>
<dbReference type="Proteomes" id="UP000568050">
    <property type="component" value="Unassembled WGS sequence"/>
</dbReference>
<dbReference type="GO" id="GO:0005975">
    <property type="term" value="P:carbohydrate metabolic process"/>
    <property type="evidence" value="ECO:0007669"/>
    <property type="project" value="InterPro"/>
</dbReference>
<keyword evidence="3" id="KW-1185">Reference proteome</keyword>
<keyword evidence="1" id="KW-0704">Schiff base</keyword>
<name>A0A839QXN1_9MICO</name>
<dbReference type="InterPro" id="IPR013785">
    <property type="entry name" value="Aldolase_TIM"/>
</dbReference>
<dbReference type="Pfam" id="PF00923">
    <property type="entry name" value="TAL_FSA"/>
    <property type="match status" value="1"/>
</dbReference>
<dbReference type="SUPFAM" id="SSF51569">
    <property type="entry name" value="Aldolase"/>
    <property type="match status" value="1"/>
</dbReference>
<protein>
    <submittedName>
        <fullName evidence="2">Transaldolase</fullName>
    </submittedName>
</protein>
<dbReference type="EMBL" id="JACHWP010000007">
    <property type="protein sequence ID" value="MBB3023590.1"/>
    <property type="molecule type" value="Genomic_DNA"/>
</dbReference>
<dbReference type="RefSeq" id="WP_183376898.1">
    <property type="nucleotide sequence ID" value="NZ_CBCSFZ010000020.1"/>
</dbReference>
<organism evidence="2 3">
    <name type="scientific">Helcobacillus massiliensis</name>
    <dbReference type="NCBI Taxonomy" id="521392"/>
    <lineage>
        <taxon>Bacteria</taxon>
        <taxon>Bacillati</taxon>
        <taxon>Actinomycetota</taxon>
        <taxon>Actinomycetes</taxon>
        <taxon>Micrococcales</taxon>
        <taxon>Dermabacteraceae</taxon>
        <taxon>Helcobacillus</taxon>
    </lineage>
</organism>
<dbReference type="Gene3D" id="3.20.20.70">
    <property type="entry name" value="Aldolase class I"/>
    <property type="match status" value="1"/>
</dbReference>
<evidence type="ECO:0000256" key="1">
    <source>
        <dbReference type="ARBA" id="ARBA00023270"/>
    </source>
</evidence>
<sequence length="218" mass="23063">MLFINSARPGDLDDLMQYGLFNGVTTNPQALRAAGLSQRDIPALYDHANRLGAQTFFAQAVGGTHGELRSSAEEILELGLNASVKIPATPDGLRVVNDLQGAGERILLTAVYHPAQGVLAHELGLGWIAPYVGKLNDLGVDGVAAAIELHRILTARESETKVLAASIRSLDQMSALFAAGIPAATLGPEFAHQLLANEHSIATSHQHLEDAWAHDALG</sequence>
<evidence type="ECO:0000313" key="2">
    <source>
        <dbReference type="EMBL" id="MBB3023590.1"/>
    </source>
</evidence>